<evidence type="ECO:0000256" key="2">
    <source>
        <dbReference type="ARBA" id="ARBA00023242"/>
    </source>
</evidence>
<evidence type="ECO:0000313" key="6">
    <source>
        <dbReference type="Proteomes" id="UP000809789"/>
    </source>
</evidence>
<dbReference type="PROSITE" id="PS50048">
    <property type="entry name" value="ZN2_CY6_FUNGAL_2"/>
    <property type="match status" value="1"/>
</dbReference>
<proteinExistence type="predicted"/>
<feature type="domain" description="Zn(2)-C6 fungal-type" evidence="4">
    <location>
        <begin position="33"/>
        <end position="64"/>
    </location>
</feature>
<gene>
    <name evidence="5" type="ORF">KVT40_001158</name>
</gene>
<dbReference type="GO" id="GO:0006351">
    <property type="term" value="P:DNA-templated transcription"/>
    <property type="evidence" value="ECO:0007669"/>
    <property type="project" value="InterPro"/>
</dbReference>
<comment type="subcellular location">
    <subcellularLocation>
        <location evidence="1">Nucleus</location>
    </subcellularLocation>
</comment>
<dbReference type="InterPro" id="IPR036864">
    <property type="entry name" value="Zn2-C6_fun-type_DNA-bd_sf"/>
</dbReference>
<name>A0A8K0LH29_9PEZI</name>
<dbReference type="GO" id="GO:0008270">
    <property type="term" value="F:zinc ion binding"/>
    <property type="evidence" value="ECO:0007669"/>
    <property type="project" value="InterPro"/>
</dbReference>
<dbReference type="OrthoDB" id="4934715at2759"/>
<dbReference type="InterPro" id="IPR050613">
    <property type="entry name" value="Sec_Metabolite_Reg"/>
</dbReference>
<dbReference type="PANTHER" id="PTHR31001">
    <property type="entry name" value="UNCHARACTERIZED TRANSCRIPTIONAL REGULATORY PROTEIN"/>
    <property type="match status" value="1"/>
</dbReference>
<dbReference type="Pfam" id="PF00172">
    <property type="entry name" value="Zn_clus"/>
    <property type="match status" value="1"/>
</dbReference>
<dbReference type="PROSITE" id="PS00463">
    <property type="entry name" value="ZN2_CY6_FUNGAL_1"/>
    <property type="match status" value="1"/>
</dbReference>
<dbReference type="Proteomes" id="UP000809789">
    <property type="component" value="Unassembled WGS sequence"/>
</dbReference>
<dbReference type="EMBL" id="JAESVG020000001">
    <property type="protein sequence ID" value="KAG8632018.1"/>
    <property type="molecule type" value="Genomic_DNA"/>
</dbReference>
<dbReference type="PANTHER" id="PTHR31001:SF90">
    <property type="entry name" value="CENTROMERE DNA-BINDING PROTEIN COMPLEX CBF3 SUBUNIT B"/>
    <property type="match status" value="1"/>
</dbReference>
<evidence type="ECO:0000256" key="3">
    <source>
        <dbReference type="SAM" id="MobiDB-lite"/>
    </source>
</evidence>
<comment type="caution">
    <text evidence="5">The sequence shown here is derived from an EMBL/GenBank/DDBJ whole genome shotgun (WGS) entry which is preliminary data.</text>
</comment>
<dbReference type="SUPFAM" id="SSF57701">
    <property type="entry name" value="Zn2/Cys6 DNA-binding domain"/>
    <property type="match status" value="1"/>
</dbReference>
<dbReference type="GO" id="GO:0003677">
    <property type="term" value="F:DNA binding"/>
    <property type="evidence" value="ECO:0007669"/>
    <property type="project" value="InterPro"/>
</dbReference>
<evidence type="ECO:0000313" key="5">
    <source>
        <dbReference type="EMBL" id="KAG8632018.1"/>
    </source>
</evidence>
<evidence type="ECO:0000259" key="4">
    <source>
        <dbReference type="PROSITE" id="PS50048"/>
    </source>
</evidence>
<keyword evidence="2" id="KW-0539">Nucleus</keyword>
<dbReference type="AlphaFoldDB" id="A0A8K0LH29"/>
<dbReference type="Gene3D" id="4.10.240.10">
    <property type="entry name" value="Zn(2)-C6 fungal-type DNA-binding domain"/>
    <property type="match status" value="1"/>
</dbReference>
<dbReference type="CDD" id="cd00067">
    <property type="entry name" value="GAL4"/>
    <property type="match status" value="1"/>
</dbReference>
<evidence type="ECO:0000256" key="1">
    <source>
        <dbReference type="ARBA" id="ARBA00004123"/>
    </source>
</evidence>
<feature type="region of interest" description="Disordered" evidence="3">
    <location>
        <begin position="1"/>
        <end position="29"/>
    </location>
</feature>
<protein>
    <recommendedName>
        <fullName evidence="4">Zn(2)-C6 fungal-type domain-containing protein</fullName>
    </recommendedName>
</protein>
<accession>A0A8K0LH29</accession>
<organism evidence="5 6">
    <name type="scientific">Elsinoe batatas</name>
    <dbReference type="NCBI Taxonomy" id="2601811"/>
    <lineage>
        <taxon>Eukaryota</taxon>
        <taxon>Fungi</taxon>
        <taxon>Dikarya</taxon>
        <taxon>Ascomycota</taxon>
        <taxon>Pezizomycotina</taxon>
        <taxon>Dothideomycetes</taxon>
        <taxon>Dothideomycetidae</taxon>
        <taxon>Myriangiales</taxon>
        <taxon>Elsinoaceae</taxon>
        <taxon>Elsinoe</taxon>
    </lineage>
</organism>
<reference evidence="5" key="1">
    <citation type="submission" date="2021-07" db="EMBL/GenBank/DDBJ databases">
        <title>Elsinoe batatas strain:CRI-CJ2 Genome sequencing and assembly.</title>
        <authorList>
            <person name="Huang L."/>
        </authorList>
    </citation>
    <scope>NUCLEOTIDE SEQUENCE</scope>
    <source>
        <strain evidence="5">CRI-CJ2</strain>
    </source>
</reference>
<keyword evidence="6" id="KW-1185">Reference proteome</keyword>
<dbReference type="SMART" id="SM00066">
    <property type="entry name" value="GAL4"/>
    <property type="match status" value="1"/>
</dbReference>
<dbReference type="InterPro" id="IPR001138">
    <property type="entry name" value="Zn2Cys6_DnaBD"/>
</dbReference>
<dbReference type="GO" id="GO:0005634">
    <property type="term" value="C:nucleus"/>
    <property type="evidence" value="ECO:0007669"/>
    <property type="project" value="UniProtKB-SubCell"/>
</dbReference>
<sequence length="737" mass="81941">MIRSRHMTQASFEQGEPEAPEAKKRKRHRETLSCLPCRNRKVGCDRAHPCLSCVRHKRTEDCVYAHNDGFSAPTQSQSAQGIQRGDSGARPDVVEERISRIEQALSGSTVSAIRFAPISSEKQIPAANGSNLRRCAGQDGLPAQENVFSRGRLARKENELNYYIGSSAWSVPANFSDVFYGQATAQLHKQWQRLLDMHAYFGLKSHDTILNFASAIPRDAQQSLLASVPGDNECRILVNRFLGSVNEMTPIVERTVFEEELFLFLQDRDAVTQSWLALLVSILALGYVTPVLPLADGGYALKRDKADQLAVLAQQHAFSASAATHRSPLTTLQTLLALVVFKLLSFGWSDGNNGIAGILGLSQRLVFCLGLHRDPTMAIKVLEDREANIRRTIFGTYIRLEYLHCLETGMPFLLRPSDFDVTARSTTRNGSDDHQAEFMQMLPVLASALQLTSSSRSGMSEHEVKALLEDLKARSSATNSAQRPSNEPGHDVLSTIQASMNAILFYRTHVAMLGLILEQEDGALRPRLTQDMVTPALQVLDIFTALFDTITARVAPESVKGWQILLMSFIRVTIYNAIGYLLTFLQKSLVDPTLLALRGTSPAALDSSHIFRKIRLALKTTRCTIGLSFSCVRENVAFPAILRSVEVRYRLFVEKGLVDVDLASPEGQVVVDSLAETMDEMLNEATQALESSRNTFQQEEWNSFADLPSGDQLTLLNEWDWPWYSVMSDTMWPALDS</sequence>
<dbReference type="GO" id="GO:0000981">
    <property type="term" value="F:DNA-binding transcription factor activity, RNA polymerase II-specific"/>
    <property type="evidence" value="ECO:0007669"/>
    <property type="project" value="InterPro"/>
</dbReference>
<dbReference type="CDD" id="cd12148">
    <property type="entry name" value="fungal_TF_MHR"/>
    <property type="match status" value="1"/>
</dbReference>